<name>A0A3D9H8L3_9PROT</name>
<dbReference type="EMBL" id="QRDW01000011">
    <property type="protein sequence ID" value="RED45809.1"/>
    <property type="molecule type" value="Genomic_DNA"/>
</dbReference>
<dbReference type="AlphaFoldDB" id="A0A3D9H8L3"/>
<feature type="transmembrane region" description="Helical" evidence="1">
    <location>
        <begin position="9"/>
        <end position="28"/>
    </location>
</feature>
<keyword evidence="1" id="KW-0472">Membrane</keyword>
<feature type="transmembrane region" description="Helical" evidence="1">
    <location>
        <begin position="34"/>
        <end position="51"/>
    </location>
</feature>
<organism evidence="2 3">
    <name type="scientific">Aestuariispira insulae</name>
    <dbReference type="NCBI Taxonomy" id="1461337"/>
    <lineage>
        <taxon>Bacteria</taxon>
        <taxon>Pseudomonadati</taxon>
        <taxon>Pseudomonadota</taxon>
        <taxon>Alphaproteobacteria</taxon>
        <taxon>Rhodospirillales</taxon>
        <taxon>Kiloniellaceae</taxon>
        <taxon>Aestuariispira</taxon>
    </lineage>
</organism>
<accession>A0A3D9H8L3</accession>
<reference evidence="2 3" key="1">
    <citation type="submission" date="2018-07" db="EMBL/GenBank/DDBJ databases">
        <title>Genomic Encyclopedia of Type Strains, Phase III (KMG-III): the genomes of soil and plant-associated and newly described type strains.</title>
        <authorList>
            <person name="Whitman W."/>
        </authorList>
    </citation>
    <scope>NUCLEOTIDE SEQUENCE [LARGE SCALE GENOMIC DNA]</scope>
    <source>
        <strain evidence="2 3">CECT 8488</strain>
    </source>
</reference>
<evidence type="ECO:0000313" key="2">
    <source>
        <dbReference type="EMBL" id="RED45809.1"/>
    </source>
</evidence>
<dbReference type="Pfam" id="PF10112">
    <property type="entry name" value="Halogen_Hydrol"/>
    <property type="match status" value="1"/>
</dbReference>
<protein>
    <submittedName>
        <fullName evidence="2">5-bromo-4-chloroindolyl phosphate hydrolysis protein</fullName>
    </submittedName>
</protein>
<keyword evidence="1" id="KW-0812">Transmembrane</keyword>
<comment type="caution">
    <text evidence="2">The sequence shown here is derived from an EMBL/GenBank/DDBJ whole genome shotgun (WGS) entry which is preliminary data.</text>
</comment>
<dbReference type="Proteomes" id="UP000256845">
    <property type="component" value="Unassembled WGS sequence"/>
</dbReference>
<proteinExistence type="predicted"/>
<evidence type="ECO:0000313" key="3">
    <source>
        <dbReference type="Proteomes" id="UP000256845"/>
    </source>
</evidence>
<gene>
    <name evidence="2" type="ORF">DFP90_11156</name>
</gene>
<dbReference type="InterPro" id="IPR018770">
    <property type="entry name" value="ChloroindolylP_hydrolase"/>
</dbReference>
<sequence>MTDGLKDTVRVALAVTMAAVVGVVLYFATQLHEWVVIAAALAAFVVMILVVPKQREDHEVMIAPGVSLADQKKVTGEGGHILGRVRDAHDAIPVADEAHLRVAGIMDVLVSIYRHFNEDPAEILTTARFREQHVNKAVELVEVYSRLVTDPLLDESGRAYIDRCRERFAGIEAAFAAQYNAMLRHDVSALEQAGRNLETSLRLEHGLEKVAAKALRKEAVS</sequence>
<keyword evidence="3" id="KW-1185">Reference proteome</keyword>
<keyword evidence="1" id="KW-1133">Transmembrane helix</keyword>
<evidence type="ECO:0000256" key="1">
    <source>
        <dbReference type="SAM" id="Phobius"/>
    </source>
</evidence>
<dbReference type="RefSeq" id="WP_115938383.1">
    <property type="nucleotide sequence ID" value="NZ_QRDW01000011.1"/>
</dbReference>